<accession>A0A434A1X1</accession>
<keyword evidence="4" id="KW-0479">Metal-binding</keyword>
<evidence type="ECO:0000256" key="4">
    <source>
        <dbReference type="ARBA" id="ARBA00022723"/>
    </source>
</evidence>
<dbReference type="OrthoDB" id="9808591at2"/>
<dbReference type="GO" id="GO:0046872">
    <property type="term" value="F:metal ion binding"/>
    <property type="evidence" value="ECO:0007669"/>
    <property type="project" value="UniProtKB-KW"/>
</dbReference>
<proteinExistence type="predicted"/>
<dbReference type="RefSeq" id="WP_127340420.1">
    <property type="nucleotide sequence ID" value="NZ_QWDM01000018.1"/>
</dbReference>
<dbReference type="InterPro" id="IPR000385">
    <property type="entry name" value="MoaA_NifB_PqqE_Fe-S-bd_CS"/>
</dbReference>
<dbReference type="PANTHER" id="PTHR43273:SF8">
    <property type="entry name" value="RADICAL SAM DOMAIN PROTEIN"/>
    <property type="match status" value="1"/>
</dbReference>
<dbReference type="Gene3D" id="3.20.20.70">
    <property type="entry name" value="Aldolase class I"/>
    <property type="match status" value="1"/>
</dbReference>
<evidence type="ECO:0000313" key="9">
    <source>
        <dbReference type="Proteomes" id="UP000288102"/>
    </source>
</evidence>
<dbReference type="InterPro" id="IPR007197">
    <property type="entry name" value="rSAM"/>
</dbReference>
<protein>
    <submittedName>
        <fullName evidence="8">Radical SAM protein</fullName>
    </submittedName>
</protein>
<dbReference type="SFLD" id="SFLDS00029">
    <property type="entry name" value="Radical_SAM"/>
    <property type="match status" value="1"/>
</dbReference>
<dbReference type="InterPro" id="IPR013785">
    <property type="entry name" value="Aldolase_TIM"/>
</dbReference>
<comment type="cofactor">
    <cofactor evidence="1">
        <name>[4Fe-4S] cluster</name>
        <dbReference type="ChEBI" id="CHEBI:49883"/>
    </cofactor>
</comment>
<name>A0A434A1X1_9FLAO</name>
<keyword evidence="6" id="KW-0411">Iron-sulfur</keyword>
<dbReference type="PANTHER" id="PTHR43273">
    <property type="entry name" value="ANAEROBIC SULFATASE-MATURATING ENZYME HOMOLOG ASLB-RELATED"/>
    <property type="match status" value="1"/>
</dbReference>
<keyword evidence="2" id="KW-0004">4Fe-4S</keyword>
<dbReference type="CDD" id="cd01335">
    <property type="entry name" value="Radical_SAM"/>
    <property type="match status" value="1"/>
</dbReference>
<dbReference type="InterPro" id="IPR023867">
    <property type="entry name" value="Sulphatase_maturase_rSAM"/>
</dbReference>
<organism evidence="8 9">
    <name type="scientific">Flavobacterium cupreum</name>
    <dbReference type="NCBI Taxonomy" id="2133766"/>
    <lineage>
        <taxon>Bacteria</taxon>
        <taxon>Pseudomonadati</taxon>
        <taxon>Bacteroidota</taxon>
        <taxon>Flavobacteriia</taxon>
        <taxon>Flavobacteriales</taxon>
        <taxon>Flavobacteriaceae</taxon>
        <taxon>Flavobacterium</taxon>
    </lineage>
</organism>
<feature type="domain" description="Radical SAM core" evidence="7">
    <location>
        <begin position="5"/>
        <end position="239"/>
    </location>
</feature>
<evidence type="ECO:0000256" key="3">
    <source>
        <dbReference type="ARBA" id="ARBA00022691"/>
    </source>
</evidence>
<reference evidence="9" key="1">
    <citation type="journal article" date="2019" name="Syst. Appl. Microbiol.">
        <title>Flavobacterium circumlabens sp. nov. and Flavobacterium cupreum sp. nov., two psychrotrophic species isolated from Antarctic environmental samples.</title>
        <authorList>
            <person name="Kralova S."/>
            <person name="Busse H.-J."/>
            <person name="Svec P."/>
            <person name="Maslanova I."/>
            <person name="Stankova E."/>
            <person name="Bartak M."/>
            <person name="Sedlacek I."/>
        </authorList>
    </citation>
    <scope>NUCLEOTIDE SEQUENCE [LARGE SCALE GENOMIC DNA]</scope>
    <source>
        <strain evidence="9">CCM 8825</strain>
    </source>
</reference>
<dbReference type="GO" id="GO:0016491">
    <property type="term" value="F:oxidoreductase activity"/>
    <property type="evidence" value="ECO:0007669"/>
    <property type="project" value="InterPro"/>
</dbReference>
<dbReference type="Pfam" id="PF04055">
    <property type="entry name" value="Radical_SAM"/>
    <property type="match status" value="1"/>
</dbReference>
<dbReference type="AlphaFoldDB" id="A0A434A1X1"/>
<dbReference type="GO" id="GO:0051539">
    <property type="term" value="F:4 iron, 4 sulfur cluster binding"/>
    <property type="evidence" value="ECO:0007669"/>
    <property type="project" value="UniProtKB-KW"/>
</dbReference>
<dbReference type="Proteomes" id="UP000288102">
    <property type="component" value="Unassembled WGS sequence"/>
</dbReference>
<dbReference type="SFLD" id="SFLDG01067">
    <property type="entry name" value="SPASM/twitch_domain_containing"/>
    <property type="match status" value="1"/>
</dbReference>
<evidence type="ECO:0000313" key="8">
    <source>
        <dbReference type="EMBL" id="RUT68374.1"/>
    </source>
</evidence>
<dbReference type="InterPro" id="IPR058240">
    <property type="entry name" value="rSAM_sf"/>
</dbReference>
<keyword evidence="5" id="KW-0408">Iron</keyword>
<evidence type="ECO:0000256" key="5">
    <source>
        <dbReference type="ARBA" id="ARBA00023004"/>
    </source>
</evidence>
<dbReference type="SFLD" id="SFLDG01386">
    <property type="entry name" value="main_SPASM_domain-containing"/>
    <property type="match status" value="1"/>
</dbReference>
<dbReference type="PROSITE" id="PS01305">
    <property type="entry name" value="MOAA_NIFB_PQQE"/>
    <property type="match status" value="1"/>
</dbReference>
<evidence type="ECO:0000256" key="2">
    <source>
        <dbReference type="ARBA" id="ARBA00022485"/>
    </source>
</evidence>
<keyword evidence="9" id="KW-1185">Reference proteome</keyword>
<dbReference type="SFLD" id="SFLDG01072">
    <property type="entry name" value="dehydrogenase_like"/>
    <property type="match status" value="1"/>
</dbReference>
<dbReference type="PROSITE" id="PS51918">
    <property type="entry name" value="RADICAL_SAM"/>
    <property type="match status" value="1"/>
</dbReference>
<evidence type="ECO:0000259" key="7">
    <source>
        <dbReference type="PROSITE" id="PS51918"/>
    </source>
</evidence>
<comment type="caution">
    <text evidence="8">The sequence shown here is derived from an EMBL/GenBank/DDBJ whole genome shotgun (WGS) entry which is preliminary data.</text>
</comment>
<dbReference type="SUPFAM" id="SSF102114">
    <property type="entry name" value="Radical SAM enzymes"/>
    <property type="match status" value="1"/>
</dbReference>
<keyword evidence="3" id="KW-0949">S-adenosyl-L-methionine</keyword>
<evidence type="ECO:0000256" key="6">
    <source>
        <dbReference type="ARBA" id="ARBA00023014"/>
    </source>
</evidence>
<evidence type="ECO:0000256" key="1">
    <source>
        <dbReference type="ARBA" id="ARBA00001966"/>
    </source>
</evidence>
<dbReference type="SFLD" id="SFLDG01384">
    <property type="entry name" value="thioether_bond_formation_requi"/>
    <property type="match status" value="1"/>
</dbReference>
<dbReference type="EMBL" id="QWDM01000018">
    <property type="protein sequence ID" value="RUT68374.1"/>
    <property type="molecule type" value="Genomic_DNA"/>
</dbReference>
<sequence>MPKNTDNLKCRFAVVKVASRCNLNCTYCYVYNQGDNTYLTQPKVMSLEVVKSLIYRIKEHCLEHDIKTFTFIIHGGEPLLAPKSFYENLVATSNEILEGTGIKLRFTMQTNGVLLSKEWCELFNRLKISIGISIDGPELYNDMYRIYHSGKGSYHDIVKGIKLANEYSSVPVGVLSVINIDIEPEMLYDMYLSLDISSVDILLSDGNYENIPEKLALDLENNTTLHADWMIKIFDLWFNDTTNNLKIGYFERIMLSVLGYDVSADSMGNKNTDVLVIETNGDIESLDVLKICGDGFTKGDANVKISSFDDALQTPLAKTYQLSHKNLSPQCEKCDVKEICGGGYLPHRFSHDKSFDNPSIYCSNLIKLIVHIQNCIISNLPEEVIRDTMITKLDYGKQTESIS</sequence>
<gene>
    <name evidence="8" type="ORF">D0817_21870</name>
</gene>